<dbReference type="EMBL" id="HBUF01515494">
    <property type="protein sequence ID" value="CAG6747702.1"/>
    <property type="molecule type" value="Transcribed_RNA"/>
</dbReference>
<dbReference type="AlphaFoldDB" id="A0A8D9EBL3"/>
<dbReference type="EMBL" id="HBUF01515491">
    <property type="protein sequence ID" value="CAG6747701.1"/>
    <property type="molecule type" value="Transcribed_RNA"/>
</dbReference>
<organism evidence="1">
    <name type="scientific">Cacopsylla melanoneura</name>
    <dbReference type="NCBI Taxonomy" id="428564"/>
    <lineage>
        <taxon>Eukaryota</taxon>
        <taxon>Metazoa</taxon>
        <taxon>Ecdysozoa</taxon>
        <taxon>Arthropoda</taxon>
        <taxon>Hexapoda</taxon>
        <taxon>Insecta</taxon>
        <taxon>Pterygota</taxon>
        <taxon>Neoptera</taxon>
        <taxon>Paraneoptera</taxon>
        <taxon>Hemiptera</taxon>
        <taxon>Sternorrhyncha</taxon>
        <taxon>Psylloidea</taxon>
        <taxon>Psyllidae</taxon>
        <taxon>Psyllinae</taxon>
        <taxon>Cacopsylla</taxon>
    </lineage>
</organism>
<accession>A0A8D9EBL3</accession>
<evidence type="ECO:0000313" key="1">
    <source>
        <dbReference type="EMBL" id="CAG6747701.1"/>
    </source>
</evidence>
<protein>
    <submittedName>
        <fullName evidence="1">Uncharacterized protein</fullName>
    </submittedName>
</protein>
<proteinExistence type="predicted"/>
<name>A0A8D9EBL3_9HEMI</name>
<reference evidence="1" key="1">
    <citation type="submission" date="2021-05" db="EMBL/GenBank/DDBJ databases">
        <authorList>
            <person name="Alioto T."/>
            <person name="Alioto T."/>
            <person name="Gomez Garrido J."/>
        </authorList>
    </citation>
    <scope>NUCLEOTIDE SEQUENCE</scope>
</reference>
<sequence length="104" mass="12006">MNTSSTLSWSWLYEIFSLGHKSCSKRSSFLGDLPQSIYEKKKKKKNPTEPLRSFHKFVLNKKKHFAKNSPSKSLSSARTVSGFRLVNKNALELSKLTISWTLRR</sequence>